<name>A0AA39MG36_9AGAR</name>
<dbReference type="EMBL" id="JAUEPT010000098">
    <property type="protein sequence ID" value="KAK0432230.1"/>
    <property type="molecule type" value="Genomic_DNA"/>
</dbReference>
<organism evidence="1 2">
    <name type="scientific">Armillaria borealis</name>
    <dbReference type="NCBI Taxonomy" id="47425"/>
    <lineage>
        <taxon>Eukaryota</taxon>
        <taxon>Fungi</taxon>
        <taxon>Dikarya</taxon>
        <taxon>Basidiomycota</taxon>
        <taxon>Agaricomycotina</taxon>
        <taxon>Agaricomycetes</taxon>
        <taxon>Agaricomycetidae</taxon>
        <taxon>Agaricales</taxon>
        <taxon>Marasmiineae</taxon>
        <taxon>Physalacriaceae</taxon>
        <taxon>Armillaria</taxon>
    </lineage>
</organism>
<protein>
    <submittedName>
        <fullName evidence="1">Uncharacterized protein</fullName>
    </submittedName>
</protein>
<keyword evidence="2" id="KW-1185">Reference proteome</keyword>
<accession>A0AA39MG36</accession>
<gene>
    <name evidence="1" type="ORF">EV421DRAFT_1742494</name>
</gene>
<evidence type="ECO:0000313" key="1">
    <source>
        <dbReference type="EMBL" id="KAK0432230.1"/>
    </source>
</evidence>
<evidence type="ECO:0000313" key="2">
    <source>
        <dbReference type="Proteomes" id="UP001175226"/>
    </source>
</evidence>
<dbReference type="AlphaFoldDB" id="A0AA39MG36"/>
<sequence length="134" mass="15288">MPASEADTAYAQARTARFRSPLLRSISSGNHSPFTAHNHMQTGREDVLGEDLAEWRERVMKIRKEYGHALLLSHLFQPAEYDARAIRQGDHYTGSSGRDTAMVEAFVAREELLWVSHDLRLWIPYAVALLCHVR</sequence>
<dbReference type="Proteomes" id="UP001175226">
    <property type="component" value="Unassembled WGS sequence"/>
</dbReference>
<proteinExistence type="predicted"/>
<reference evidence="1" key="1">
    <citation type="submission" date="2023-06" db="EMBL/GenBank/DDBJ databases">
        <authorList>
            <consortium name="Lawrence Berkeley National Laboratory"/>
            <person name="Ahrendt S."/>
            <person name="Sahu N."/>
            <person name="Indic B."/>
            <person name="Wong-Bajracharya J."/>
            <person name="Merenyi Z."/>
            <person name="Ke H.-M."/>
            <person name="Monk M."/>
            <person name="Kocsube S."/>
            <person name="Drula E."/>
            <person name="Lipzen A."/>
            <person name="Balint B."/>
            <person name="Henrissat B."/>
            <person name="Andreopoulos B."/>
            <person name="Martin F.M."/>
            <person name="Harder C.B."/>
            <person name="Rigling D."/>
            <person name="Ford K.L."/>
            <person name="Foster G.D."/>
            <person name="Pangilinan J."/>
            <person name="Papanicolaou A."/>
            <person name="Barry K."/>
            <person name="LaButti K."/>
            <person name="Viragh M."/>
            <person name="Koriabine M."/>
            <person name="Yan M."/>
            <person name="Riley R."/>
            <person name="Champramary S."/>
            <person name="Plett K.L."/>
            <person name="Tsai I.J."/>
            <person name="Slot J."/>
            <person name="Sipos G."/>
            <person name="Plett J."/>
            <person name="Nagy L.G."/>
            <person name="Grigoriev I.V."/>
        </authorList>
    </citation>
    <scope>NUCLEOTIDE SEQUENCE</scope>
    <source>
        <strain evidence="1">FPL87.14</strain>
    </source>
</reference>
<comment type="caution">
    <text evidence="1">The sequence shown here is derived from an EMBL/GenBank/DDBJ whole genome shotgun (WGS) entry which is preliminary data.</text>
</comment>